<dbReference type="Gene3D" id="3.40.50.300">
    <property type="entry name" value="P-loop containing nucleotide triphosphate hydrolases"/>
    <property type="match status" value="1"/>
</dbReference>
<dbReference type="EMBL" id="JBBLZC010000003">
    <property type="protein sequence ID" value="MEK0082455.1"/>
    <property type="molecule type" value="Genomic_DNA"/>
</dbReference>
<evidence type="ECO:0000313" key="2">
    <source>
        <dbReference type="EMBL" id="MEK0082455.1"/>
    </source>
</evidence>
<dbReference type="SUPFAM" id="SSF52540">
    <property type="entry name" value="P-loop containing nucleoside triphosphate hydrolases"/>
    <property type="match status" value="1"/>
</dbReference>
<sequence>MTDPVPADLDARPPASIAAGAPDGRQLVLDLPHPVGEGLADFLPAPSNRAALDAVLRWPAWPAPACLLVGPPGSGKTHLAKIWAERAGAVVLQGRELWEPAEPLRRLGDARACVVDEAEDLADEALLFHLYNRIVERRGSLLLTAGRPVAAWGLALPDLRSRLLTAWTVRIEPPDDQLLAALLVKQFADRQLKVDGEVVAFLVNRIERSFAAARTVVRALDRASLRARRPVTMPLARLVLEELEQQQIEQQTEQGNR</sequence>
<dbReference type="Proteomes" id="UP001375743">
    <property type="component" value="Unassembled WGS sequence"/>
</dbReference>
<name>A0ABU8XPV8_9PROT</name>
<gene>
    <name evidence="2" type="ORF">U1T56_04785</name>
</gene>
<dbReference type="PANTHER" id="PTHR30050:SF5">
    <property type="entry name" value="DNAA REGULATORY INACTIVATOR HDA"/>
    <property type="match status" value="1"/>
</dbReference>
<dbReference type="InterPro" id="IPR027417">
    <property type="entry name" value="P-loop_NTPase"/>
</dbReference>
<reference evidence="2 3" key="1">
    <citation type="submission" date="2024-01" db="EMBL/GenBank/DDBJ databases">
        <title>Multi-omics insights into the function and evolution of sodium benzoate biodegradation pathways in Benzoatithermus flavus gen. nov., sp. nov. from hot spring.</title>
        <authorList>
            <person name="Hu C.-J."/>
            <person name="Li W.-J."/>
        </authorList>
    </citation>
    <scope>NUCLEOTIDE SEQUENCE [LARGE SCALE GENOMIC DNA]</scope>
    <source>
        <strain evidence="2 3">SYSU G07066</strain>
    </source>
</reference>
<dbReference type="Gene3D" id="1.10.8.60">
    <property type="match status" value="1"/>
</dbReference>
<dbReference type="Pfam" id="PF22688">
    <property type="entry name" value="Hda_lid"/>
    <property type="match status" value="1"/>
</dbReference>
<comment type="caution">
    <text evidence="2">The sequence shown here is derived from an EMBL/GenBank/DDBJ whole genome shotgun (WGS) entry which is preliminary data.</text>
</comment>
<evidence type="ECO:0000259" key="1">
    <source>
        <dbReference type="Pfam" id="PF22688"/>
    </source>
</evidence>
<evidence type="ECO:0000313" key="3">
    <source>
        <dbReference type="Proteomes" id="UP001375743"/>
    </source>
</evidence>
<feature type="domain" description="Hda lid" evidence="1">
    <location>
        <begin position="180"/>
        <end position="240"/>
    </location>
</feature>
<proteinExistence type="predicted"/>
<dbReference type="PANTHER" id="PTHR30050">
    <property type="entry name" value="CHROMOSOMAL REPLICATION INITIATOR PROTEIN DNAA"/>
    <property type="match status" value="1"/>
</dbReference>
<accession>A0ABU8XPV8</accession>
<organism evidence="2 3">
    <name type="scientific">Benzoatithermus flavus</name>
    <dbReference type="NCBI Taxonomy" id="3108223"/>
    <lineage>
        <taxon>Bacteria</taxon>
        <taxon>Pseudomonadati</taxon>
        <taxon>Pseudomonadota</taxon>
        <taxon>Alphaproteobacteria</taxon>
        <taxon>Geminicoccales</taxon>
        <taxon>Geminicoccaceae</taxon>
        <taxon>Benzoatithermus</taxon>
    </lineage>
</organism>
<protein>
    <submittedName>
        <fullName evidence="2">DnaA/Hda family protein</fullName>
    </submittedName>
</protein>
<keyword evidence="3" id="KW-1185">Reference proteome</keyword>
<dbReference type="InterPro" id="IPR055199">
    <property type="entry name" value="Hda_lid"/>
</dbReference>
<dbReference type="RefSeq" id="WP_418158302.1">
    <property type="nucleotide sequence ID" value="NZ_JBBLZC010000003.1"/>
</dbReference>